<feature type="region of interest" description="Disordered" evidence="6">
    <location>
        <begin position="133"/>
        <end position="152"/>
    </location>
</feature>
<dbReference type="PANTHER" id="PTHR11802">
    <property type="entry name" value="SERINE PROTEASE FAMILY S10 SERINE CARBOXYPEPTIDASE"/>
    <property type="match status" value="1"/>
</dbReference>
<feature type="compositionally biased region" description="Basic and acidic residues" evidence="6">
    <location>
        <begin position="137"/>
        <end position="152"/>
    </location>
</feature>
<reference evidence="7 8" key="1">
    <citation type="journal article" date="2014" name="Genome Announc.">
        <title>Draft Genome Sequence of the Iron-Oxidizing, Acidophilic, and Halotolerant 'Thiobacillus prosperus' Type Strain DSM 5130.</title>
        <authorList>
            <person name="Ossandon F.J."/>
            <person name="Cardenas J.P."/>
            <person name="Corbett M."/>
            <person name="Quatrini R."/>
            <person name="Holmes D.S."/>
            <person name="Watkin E."/>
        </authorList>
    </citation>
    <scope>NUCLEOTIDE SEQUENCE [LARGE SCALE GENOMIC DNA]</scope>
    <source>
        <strain evidence="7 8">DSM 5130</strain>
    </source>
</reference>
<organism evidence="7 8">
    <name type="scientific">Acidihalobacter prosperus</name>
    <dbReference type="NCBI Taxonomy" id="160660"/>
    <lineage>
        <taxon>Bacteria</taxon>
        <taxon>Pseudomonadati</taxon>
        <taxon>Pseudomonadota</taxon>
        <taxon>Gammaproteobacteria</taxon>
        <taxon>Chromatiales</taxon>
        <taxon>Ectothiorhodospiraceae</taxon>
        <taxon>Acidihalobacter</taxon>
    </lineage>
</organism>
<gene>
    <name evidence="7" type="ORF">Thpro_023064</name>
</gene>
<proteinExistence type="predicted"/>
<dbReference type="Gene3D" id="3.40.50.1820">
    <property type="entry name" value="alpha/beta hydrolase"/>
    <property type="match status" value="1"/>
</dbReference>
<dbReference type="GO" id="GO:0006508">
    <property type="term" value="P:proteolysis"/>
    <property type="evidence" value="ECO:0007669"/>
    <property type="project" value="UniProtKB-KW"/>
</dbReference>
<keyword evidence="2" id="KW-0645">Protease</keyword>
<name>A0A1A6C2N6_9GAMM</name>
<evidence type="ECO:0000256" key="4">
    <source>
        <dbReference type="ARBA" id="ARBA00022801"/>
    </source>
</evidence>
<evidence type="ECO:0000256" key="6">
    <source>
        <dbReference type="SAM" id="MobiDB-lite"/>
    </source>
</evidence>
<evidence type="ECO:0000313" key="7">
    <source>
        <dbReference type="EMBL" id="OBS08814.1"/>
    </source>
</evidence>
<dbReference type="RefSeq" id="WP_052064506.1">
    <property type="nucleotide sequence ID" value="NZ_JQSG02000006.1"/>
</dbReference>
<comment type="caution">
    <text evidence="7">The sequence shown here is derived from an EMBL/GenBank/DDBJ whole genome shotgun (WGS) entry which is preliminary data.</text>
</comment>
<dbReference type="GO" id="GO:0004185">
    <property type="term" value="F:serine-type carboxypeptidase activity"/>
    <property type="evidence" value="ECO:0007669"/>
    <property type="project" value="InterPro"/>
</dbReference>
<dbReference type="InterPro" id="IPR001563">
    <property type="entry name" value="Peptidase_S10"/>
</dbReference>
<dbReference type="AlphaFoldDB" id="A0A1A6C2N6"/>
<keyword evidence="8" id="KW-1185">Reference proteome</keyword>
<evidence type="ECO:0000256" key="1">
    <source>
        <dbReference type="ARBA" id="ARBA00022645"/>
    </source>
</evidence>
<keyword evidence="4" id="KW-0378">Hydrolase</keyword>
<dbReference type="SUPFAM" id="SSF53474">
    <property type="entry name" value="alpha/beta-Hydrolases"/>
    <property type="match status" value="1"/>
</dbReference>
<keyword evidence="3" id="KW-0732">Signal</keyword>
<evidence type="ECO:0000313" key="8">
    <source>
        <dbReference type="Proteomes" id="UP000029273"/>
    </source>
</evidence>
<keyword evidence="1" id="KW-0121">Carboxypeptidase</keyword>
<evidence type="ECO:0000256" key="5">
    <source>
        <dbReference type="ARBA" id="ARBA00023180"/>
    </source>
</evidence>
<dbReference type="EMBL" id="JQSG02000006">
    <property type="protein sequence ID" value="OBS08814.1"/>
    <property type="molecule type" value="Genomic_DNA"/>
</dbReference>
<dbReference type="Proteomes" id="UP000029273">
    <property type="component" value="Unassembled WGS sequence"/>
</dbReference>
<evidence type="ECO:0008006" key="9">
    <source>
        <dbReference type="Google" id="ProtNLM"/>
    </source>
</evidence>
<dbReference type="InterPro" id="IPR029058">
    <property type="entry name" value="AB_hydrolase_fold"/>
</dbReference>
<accession>A0A1A6C2N6</accession>
<dbReference type="PANTHER" id="PTHR11802:SF3">
    <property type="entry name" value="RETINOID-INDUCIBLE SERINE CARBOXYPEPTIDASE"/>
    <property type="match status" value="1"/>
</dbReference>
<sequence length="494" mass="56002">MTDTDQTKTENPHKGALQHQRFELADGSLDVNVVADWLEIYDQDEPKARMFHTAYLAQNADAERPVIFCMNGGPGASSLFLHFACAGPKSLSRTDEGKLDLASRTLADNPESWLNFADLVFIDPVGTGFSHLIKPKKKDDEDKSEKKAEDDKNPYWATKKDLDSIGQFMRRFLRQHKLWQRPLYYAGESYGGYRACRLAKLLNKEYGLGMAGIISISPIWQFSDVLDSDYSAGQWVNQLPTYAAIAHRHGIGRHFDQEAAMDEVLAESERFSVSEFAQMLVSGSLMPAEQREAVLGKTADLIGLDADFVKRSSGRIRISDYARLARKNHDEITDLYDGSLYSLDPFPHRTNNEHAISESLFIDSHLFQNALHQWYFEVLGVETPLEYTVLSEEAFKHWKNDEKKYDLFEMTSAVDDFRAGMAANTQQRALIVHGRFDTVTPYFASKRLLLQSNLDASVAARISEKLYDGGHMFYSWPEVKNRFSDDIKAFVLGA</sequence>
<dbReference type="Pfam" id="PF00450">
    <property type="entry name" value="Peptidase_S10"/>
    <property type="match status" value="1"/>
</dbReference>
<protein>
    <recommendedName>
        <fullName evidence="9">Peptidase S10</fullName>
    </recommendedName>
</protein>
<evidence type="ECO:0000256" key="2">
    <source>
        <dbReference type="ARBA" id="ARBA00022670"/>
    </source>
</evidence>
<keyword evidence="5" id="KW-0325">Glycoprotein</keyword>
<evidence type="ECO:0000256" key="3">
    <source>
        <dbReference type="ARBA" id="ARBA00022729"/>
    </source>
</evidence>
<dbReference type="OrthoDB" id="9770107at2"/>